<dbReference type="InterPro" id="IPR010917">
    <property type="entry name" value="TonB_rcpt_CS"/>
</dbReference>
<comment type="caution">
    <text evidence="19">The sequence shown here is derived from an EMBL/GenBank/DDBJ whole genome shotgun (WGS) entry which is preliminary data.</text>
</comment>
<dbReference type="InterPro" id="IPR010105">
    <property type="entry name" value="TonB_sidphr_rcpt"/>
</dbReference>
<sequence length="802" mass="85604">MNRRTFQLARGALAVGLALGAVAAPAYAADPDAPDQVRSVSIASQPLAQALNDWARQFGMQLVVPQSLLAGKQAPALSGNLTPRQALDRLLAGSGLSGSIDGATVVIRARSAGEEATLGTVTVTGAADLPGNLPKPYAGGQTARGSKLGILGNKDILDTPFATTSYTSELIENQNARTVAEVLSNDPSVRFTTPAGHQVENYYIRGFLVTADNMAMNGMYGVAPYGHIPTEFIERVEILKGPSALLNGMAPKGAVGGTVNIVTKKAGDAPLTRVGVDFISAGQVGTTLDLGRRFGERKEWGVRFNGAYRDGDTELDDQTKNRRFGSLGVDYRGERLRADFDIYDSRERSTGSPLMISFATAVIAPPDARTNIFKGVYGEMENRGVALKGEFDLNEHLTAFAGVAHRENRQRGYINGTRADNVSQSGAFTVRPTHQNGYVDSDAYEAGMRAKFATGPVRHEVVLAASSLEMESGRGDLAAAGVASNIYNPATPALSALPGSPKLQETKLDGVALADTLSFWGDRLALTLGLRQQTIKDKGFNATSGALTSQYDKTVTTPAVGIVIKPWSPNLAFYANYVEGLAQGGVAPASSGGVTVVNANAVFAPYVTKQREVGAKWDAGQYAHTLALYEIAEPMLVYNGPDSARVYSVDGEKQVRGLEWSVMGQLTRNVRLLGGVTLARSEQKKTTNGVNDGKDAYGIPDWQGNLGLEWDTPWLPGLTLSGRAIHTDSQYLNYANTREIPSWTRYDVGARFKTVIAGRATVFNANISNLFDRNYWAGPYHGEGYTTIGAPRTLSLSATVDF</sequence>
<evidence type="ECO:0000256" key="11">
    <source>
        <dbReference type="ARBA" id="ARBA00023136"/>
    </source>
</evidence>
<feature type="short sequence motif" description="TonB C-terminal box" evidence="15">
    <location>
        <begin position="785"/>
        <end position="802"/>
    </location>
</feature>
<dbReference type="InterPro" id="IPR039426">
    <property type="entry name" value="TonB-dep_rcpt-like"/>
</dbReference>
<evidence type="ECO:0000256" key="9">
    <source>
        <dbReference type="ARBA" id="ARBA00023065"/>
    </source>
</evidence>
<keyword evidence="3 14" id="KW-0813">Transport</keyword>
<evidence type="ECO:0000256" key="16">
    <source>
        <dbReference type="RuleBase" id="RU003357"/>
    </source>
</evidence>
<feature type="domain" description="Secretin/TonB short N-terminal" evidence="18">
    <location>
        <begin position="60"/>
        <end position="110"/>
    </location>
</feature>
<dbReference type="InterPro" id="IPR037066">
    <property type="entry name" value="Plug_dom_sf"/>
</dbReference>
<evidence type="ECO:0000256" key="6">
    <source>
        <dbReference type="ARBA" id="ARBA00022692"/>
    </source>
</evidence>
<dbReference type="Pfam" id="PF00593">
    <property type="entry name" value="TonB_dep_Rec_b-barrel"/>
    <property type="match status" value="1"/>
</dbReference>
<evidence type="ECO:0000313" key="19">
    <source>
        <dbReference type="EMBL" id="MBB4247992.1"/>
    </source>
</evidence>
<dbReference type="SUPFAM" id="SSF56935">
    <property type="entry name" value="Porins"/>
    <property type="match status" value="1"/>
</dbReference>
<comment type="similarity">
    <text evidence="2 14 16">Belongs to the TonB-dependent receptor family.</text>
</comment>
<keyword evidence="5" id="KW-0410">Iron transport</keyword>
<dbReference type="Gene3D" id="2.40.170.20">
    <property type="entry name" value="TonB-dependent receptor, beta-barrel domain"/>
    <property type="match status" value="1"/>
</dbReference>
<evidence type="ECO:0000256" key="10">
    <source>
        <dbReference type="ARBA" id="ARBA00023077"/>
    </source>
</evidence>
<comment type="subcellular location">
    <subcellularLocation>
        <location evidence="1 14">Cell outer membrane</location>
        <topology evidence="1 14">Multi-pass membrane protein</topology>
    </subcellularLocation>
</comment>
<dbReference type="CDD" id="cd01347">
    <property type="entry name" value="ligand_gated_channel"/>
    <property type="match status" value="1"/>
</dbReference>
<dbReference type="Proteomes" id="UP000587070">
    <property type="component" value="Unassembled WGS sequence"/>
</dbReference>
<evidence type="ECO:0000256" key="2">
    <source>
        <dbReference type="ARBA" id="ARBA00009810"/>
    </source>
</evidence>
<reference evidence="19 20" key="1">
    <citation type="submission" date="2020-08" db="EMBL/GenBank/DDBJ databases">
        <title>Genome sequencing of Purple Non-Sulfur Bacteria from various extreme environments.</title>
        <authorList>
            <person name="Mayer M."/>
        </authorList>
    </citation>
    <scope>NUCLEOTIDE SEQUENCE [LARGE SCALE GENOMIC DNA]</scope>
    <source>
        <strain evidence="19 20">2761</strain>
    </source>
</reference>
<evidence type="ECO:0000256" key="7">
    <source>
        <dbReference type="ARBA" id="ARBA00022729"/>
    </source>
</evidence>
<evidence type="ECO:0000256" key="17">
    <source>
        <dbReference type="SAM" id="SignalP"/>
    </source>
</evidence>
<evidence type="ECO:0000256" key="1">
    <source>
        <dbReference type="ARBA" id="ARBA00004571"/>
    </source>
</evidence>
<keyword evidence="12 19" id="KW-0675">Receptor</keyword>
<dbReference type="NCBIfam" id="TIGR01783">
    <property type="entry name" value="TonB-siderophor"/>
    <property type="match status" value="1"/>
</dbReference>
<evidence type="ECO:0000256" key="13">
    <source>
        <dbReference type="ARBA" id="ARBA00023237"/>
    </source>
</evidence>
<dbReference type="InterPro" id="IPR000531">
    <property type="entry name" value="Beta-barrel_TonB"/>
</dbReference>
<dbReference type="InterPro" id="IPR011662">
    <property type="entry name" value="Secretin/TonB_short_N"/>
</dbReference>
<dbReference type="PANTHER" id="PTHR32552">
    <property type="entry name" value="FERRICHROME IRON RECEPTOR-RELATED"/>
    <property type="match status" value="1"/>
</dbReference>
<dbReference type="InterPro" id="IPR036942">
    <property type="entry name" value="Beta-barrel_TonB_sf"/>
</dbReference>
<keyword evidence="6 14" id="KW-0812">Transmembrane</keyword>
<evidence type="ECO:0000256" key="3">
    <source>
        <dbReference type="ARBA" id="ARBA00022448"/>
    </source>
</evidence>
<dbReference type="RefSeq" id="WP_153116877.1">
    <property type="nucleotide sequence ID" value="NZ_JACIGE010000008.1"/>
</dbReference>
<feature type="chain" id="PRO_5032415696" evidence="17">
    <location>
        <begin position="29"/>
        <end position="802"/>
    </location>
</feature>
<evidence type="ECO:0000256" key="14">
    <source>
        <dbReference type="PROSITE-ProRule" id="PRU01360"/>
    </source>
</evidence>
<keyword evidence="20" id="KW-1185">Reference proteome</keyword>
<dbReference type="GO" id="GO:0009279">
    <property type="term" value="C:cell outer membrane"/>
    <property type="evidence" value="ECO:0007669"/>
    <property type="project" value="UniProtKB-SubCell"/>
</dbReference>
<dbReference type="Gene3D" id="2.170.130.10">
    <property type="entry name" value="TonB-dependent receptor, plug domain"/>
    <property type="match status" value="1"/>
</dbReference>
<dbReference type="Pfam" id="PF07715">
    <property type="entry name" value="Plug"/>
    <property type="match status" value="1"/>
</dbReference>
<keyword evidence="10 16" id="KW-0798">TonB box</keyword>
<dbReference type="OrthoDB" id="8732650at2"/>
<proteinExistence type="inferred from homology"/>
<keyword evidence="7 17" id="KW-0732">Signal</keyword>
<evidence type="ECO:0000256" key="15">
    <source>
        <dbReference type="PROSITE-ProRule" id="PRU10144"/>
    </source>
</evidence>
<dbReference type="GO" id="GO:0038023">
    <property type="term" value="F:signaling receptor activity"/>
    <property type="evidence" value="ECO:0007669"/>
    <property type="project" value="InterPro"/>
</dbReference>
<protein>
    <submittedName>
        <fullName evidence="19">Iron complex outermembrane receptor protein</fullName>
    </submittedName>
</protein>
<dbReference type="GO" id="GO:0015891">
    <property type="term" value="P:siderophore transport"/>
    <property type="evidence" value="ECO:0007669"/>
    <property type="project" value="InterPro"/>
</dbReference>
<dbReference type="EMBL" id="JACIGE010000008">
    <property type="protein sequence ID" value="MBB4247992.1"/>
    <property type="molecule type" value="Genomic_DNA"/>
</dbReference>
<dbReference type="InterPro" id="IPR012910">
    <property type="entry name" value="Plug_dom"/>
</dbReference>
<gene>
    <name evidence="19" type="ORF">GGD90_002378</name>
</gene>
<evidence type="ECO:0000256" key="8">
    <source>
        <dbReference type="ARBA" id="ARBA00023004"/>
    </source>
</evidence>
<evidence type="ECO:0000256" key="12">
    <source>
        <dbReference type="ARBA" id="ARBA00023170"/>
    </source>
</evidence>
<dbReference type="PROSITE" id="PS01156">
    <property type="entry name" value="TONB_DEPENDENT_REC_2"/>
    <property type="match status" value="1"/>
</dbReference>
<name>A0A840GHN1_RHOTE</name>
<evidence type="ECO:0000313" key="20">
    <source>
        <dbReference type="Proteomes" id="UP000587070"/>
    </source>
</evidence>
<keyword evidence="8" id="KW-0408">Iron</keyword>
<keyword evidence="11 14" id="KW-0472">Membrane</keyword>
<dbReference type="Gene3D" id="3.55.50.30">
    <property type="match status" value="1"/>
</dbReference>
<feature type="signal peptide" evidence="17">
    <location>
        <begin position="1"/>
        <end position="28"/>
    </location>
</feature>
<keyword evidence="9" id="KW-0406">Ion transport</keyword>
<dbReference type="PANTHER" id="PTHR32552:SF82">
    <property type="entry name" value="FCUA PROTEIN"/>
    <property type="match status" value="1"/>
</dbReference>
<dbReference type="Pfam" id="PF07660">
    <property type="entry name" value="STN"/>
    <property type="match status" value="1"/>
</dbReference>
<dbReference type="PROSITE" id="PS52016">
    <property type="entry name" value="TONB_DEPENDENT_REC_3"/>
    <property type="match status" value="1"/>
</dbReference>
<evidence type="ECO:0000256" key="5">
    <source>
        <dbReference type="ARBA" id="ARBA00022496"/>
    </source>
</evidence>
<dbReference type="GO" id="GO:0015344">
    <property type="term" value="F:siderophore uptake transmembrane transporter activity"/>
    <property type="evidence" value="ECO:0007669"/>
    <property type="project" value="TreeGrafter"/>
</dbReference>
<accession>A0A840GHN1</accession>
<dbReference type="SMART" id="SM00965">
    <property type="entry name" value="STN"/>
    <property type="match status" value="1"/>
</dbReference>
<organism evidence="19 20">
    <name type="scientific">Rhodocyclus tenuis</name>
    <name type="common">Rhodospirillum tenue</name>
    <dbReference type="NCBI Taxonomy" id="1066"/>
    <lineage>
        <taxon>Bacteria</taxon>
        <taxon>Pseudomonadati</taxon>
        <taxon>Pseudomonadota</taxon>
        <taxon>Betaproteobacteria</taxon>
        <taxon>Rhodocyclales</taxon>
        <taxon>Rhodocyclaceae</taxon>
        <taxon>Rhodocyclus</taxon>
    </lineage>
</organism>
<dbReference type="AlphaFoldDB" id="A0A840GHN1"/>
<evidence type="ECO:0000256" key="4">
    <source>
        <dbReference type="ARBA" id="ARBA00022452"/>
    </source>
</evidence>
<keyword evidence="13 14" id="KW-0998">Cell outer membrane</keyword>
<evidence type="ECO:0000259" key="18">
    <source>
        <dbReference type="SMART" id="SM00965"/>
    </source>
</evidence>
<keyword evidence="4 14" id="KW-1134">Transmembrane beta strand</keyword>